<organism evidence="1 2">
    <name type="scientific">Penstemon smallii</name>
    <dbReference type="NCBI Taxonomy" id="265156"/>
    <lineage>
        <taxon>Eukaryota</taxon>
        <taxon>Viridiplantae</taxon>
        <taxon>Streptophyta</taxon>
        <taxon>Embryophyta</taxon>
        <taxon>Tracheophyta</taxon>
        <taxon>Spermatophyta</taxon>
        <taxon>Magnoliopsida</taxon>
        <taxon>eudicotyledons</taxon>
        <taxon>Gunneridae</taxon>
        <taxon>Pentapetalae</taxon>
        <taxon>asterids</taxon>
        <taxon>lamiids</taxon>
        <taxon>Lamiales</taxon>
        <taxon>Plantaginaceae</taxon>
        <taxon>Cheloneae</taxon>
        <taxon>Penstemon</taxon>
    </lineage>
</organism>
<sequence length="45" mass="5085">MIYMMSAAQLNKLSIYTQKNIYSLNSITNGNSCIPFCVPFTFTTN</sequence>
<reference evidence="1 2" key="1">
    <citation type="submission" date="2024-12" db="EMBL/GenBank/DDBJ databases">
        <title>The unique morphological basis and parallel evolutionary history of personate flowers in Penstemon.</title>
        <authorList>
            <person name="Depatie T.H."/>
            <person name="Wessinger C.A."/>
        </authorList>
    </citation>
    <scope>NUCLEOTIDE SEQUENCE [LARGE SCALE GENOMIC DNA]</scope>
    <source>
        <strain evidence="1">WTNN_2</strain>
        <tissue evidence="1">Leaf</tissue>
    </source>
</reference>
<dbReference type="Proteomes" id="UP001634393">
    <property type="component" value="Unassembled WGS sequence"/>
</dbReference>
<accession>A0ABD3TB92</accession>
<comment type="caution">
    <text evidence="1">The sequence shown here is derived from an EMBL/GenBank/DDBJ whole genome shotgun (WGS) entry which is preliminary data.</text>
</comment>
<gene>
    <name evidence="1" type="ORF">ACJIZ3_008982</name>
</gene>
<evidence type="ECO:0000313" key="2">
    <source>
        <dbReference type="Proteomes" id="UP001634393"/>
    </source>
</evidence>
<keyword evidence="2" id="KW-1185">Reference proteome</keyword>
<protein>
    <submittedName>
        <fullName evidence="1">Uncharacterized protein</fullName>
    </submittedName>
</protein>
<evidence type="ECO:0000313" key="1">
    <source>
        <dbReference type="EMBL" id="KAL3834246.1"/>
    </source>
</evidence>
<dbReference type="AlphaFoldDB" id="A0ABD3TB92"/>
<proteinExistence type="predicted"/>
<dbReference type="EMBL" id="JBJXBP010000004">
    <property type="protein sequence ID" value="KAL3834246.1"/>
    <property type="molecule type" value="Genomic_DNA"/>
</dbReference>
<name>A0ABD3TB92_9LAMI</name>